<keyword evidence="1" id="KW-0472">Membrane</keyword>
<keyword evidence="3" id="KW-1185">Reference proteome</keyword>
<evidence type="ECO:0000313" key="2">
    <source>
        <dbReference type="EMBL" id="CAK8988889.1"/>
    </source>
</evidence>
<evidence type="ECO:0000313" key="3">
    <source>
        <dbReference type="Proteomes" id="UP001642464"/>
    </source>
</evidence>
<gene>
    <name evidence="2" type="ORF">SCF082_LOCUS1568</name>
</gene>
<keyword evidence="1" id="KW-1133">Transmembrane helix</keyword>
<proteinExistence type="predicted"/>
<evidence type="ECO:0000256" key="1">
    <source>
        <dbReference type="SAM" id="Phobius"/>
    </source>
</evidence>
<comment type="caution">
    <text evidence="2">The sequence shown here is derived from an EMBL/GenBank/DDBJ whole genome shotgun (WGS) entry which is preliminary data.</text>
</comment>
<accession>A0ABP0HF97</accession>
<dbReference type="Proteomes" id="UP001642464">
    <property type="component" value="Unassembled WGS sequence"/>
</dbReference>
<organism evidence="2 3">
    <name type="scientific">Durusdinium trenchii</name>
    <dbReference type="NCBI Taxonomy" id="1381693"/>
    <lineage>
        <taxon>Eukaryota</taxon>
        <taxon>Sar</taxon>
        <taxon>Alveolata</taxon>
        <taxon>Dinophyceae</taxon>
        <taxon>Suessiales</taxon>
        <taxon>Symbiodiniaceae</taxon>
        <taxon>Durusdinium</taxon>
    </lineage>
</organism>
<keyword evidence="1" id="KW-0812">Transmembrane</keyword>
<sequence>MGIVIMLAAGVFTALPVYFDLFAYQWYYALCWFWFLLGVALLVFGIAHEARLKLACKFQLLQVLD</sequence>
<reference evidence="2 3" key="1">
    <citation type="submission" date="2024-02" db="EMBL/GenBank/DDBJ databases">
        <authorList>
            <person name="Chen Y."/>
            <person name="Shah S."/>
            <person name="Dougan E. K."/>
            <person name="Thang M."/>
            <person name="Chan C."/>
        </authorList>
    </citation>
    <scope>NUCLEOTIDE SEQUENCE [LARGE SCALE GENOMIC DNA]</scope>
</reference>
<feature type="transmembrane region" description="Helical" evidence="1">
    <location>
        <begin position="26"/>
        <end position="47"/>
    </location>
</feature>
<dbReference type="EMBL" id="CAXAMM010000780">
    <property type="protein sequence ID" value="CAK8988889.1"/>
    <property type="molecule type" value="Genomic_DNA"/>
</dbReference>
<name>A0ABP0HF97_9DINO</name>
<protein>
    <submittedName>
        <fullName evidence="2">Mini-chromosome maintenance complex-binding protein</fullName>
    </submittedName>
</protein>